<organism evidence="1 2">
    <name type="scientific">Caerostris extrusa</name>
    <name type="common">Bark spider</name>
    <name type="synonym">Caerostris bankana</name>
    <dbReference type="NCBI Taxonomy" id="172846"/>
    <lineage>
        <taxon>Eukaryota</taxon>
        <taxon>Metazoa</taxon>
        <taxon>Ecdysozoa</taxon>
        <taxon>Arthropoda</taxon>
        <taxon>Chelicerata</taxon>
        <taxon>Arachnida</taxon>
        <taxon>Araneae</taxon>
        <taxon>Araneomorphae</taxon>
        <taxon>Entelegynae</taxon>
        <taxon>Araneoidea</taxon>
        <taxon>Araneidae</taxon>
        <taxon>Caerostris</taxon>
    </lineage>
</organism>
<accession>A0AAV4NEB4</accession>
<comment type="caution">
    <text evidence="1">The sequence shown here is derived from an EMBL/GenBank/DDBJ whole genome shotgun (WGS) entry which is preliminary data.</text>
</comment>
<proteinExistence type="predicted"/>
<gene>
    <name evidence="1" type="ORF">CEXT_210571</name>
</gene>
<dbReference type="AlphaFoldDB" id="A0AAV4NEB4"/>
<keyword evidence="2" id="KW-1185">Reference proteome</keyword>
<dbReference type="EMBL" id="BPLR01020735">
    <property type="protein sequence ID" value="GIX82031.1"/>
    <property type="molecule type" value="Genomic_DNA"/>
</dbReference>
<dbReference type="Proteomes" id="UP001054945">
    <property type="component" value="Unassembled WGS sequence"/>
</dbReference>
<sequence>MLPRRKVSVLFYQQRGTNLVPIILCRRLPKRFSPKRVLLTSPGYYRLQLRFYYHFPSLHTETFDFNTAPRLIINVPPKGSLLSLSFFTIT</sequence>
<name>A0AAV4NEB4_CAEEX</name>
<reference evidence="1 2" key="1">
    <citation type="submission" date="2021-06" db="EMBL/GenBank/DDBJ databases">
        <title>Caerostris extrusa draft genome.</title>
        <authorList>
            <person name="Kono N."/>
            <person name="Arakawa K."/>
        </authorList>
    </citation>
    <scope>NUCLEOTIDE SEQUENCE [LARGE SCALE GENOMIC DNA]</scope>
</reference>
<evidence type="ECO:0000313" key="2">
    <source>
        <dbReference type="Proteomes" id="UP001054945"/>
    </source>
</evidence>
<evidence type="ECO:0000313" key="1">
    <source>
        <dbReference type="EMBL" id="GIX82031.1"/>
    </source>
</evidence>
<protein>
    <submittedName>
        <fullName evidence="1">Uncharacterized protein</fullName>
    </submittedName>
</protein>